<dbReference type="GO" id="GO:0003735">
    <property type="term" value="F:structural constituent of ribosome"/>
    <property type="evidence" value="ECO:0007669"/>
    <property type="project" value="InterPro"/>
</dbReference>
<dbReference type="PANTHER" id="PTHR13759">
    <property type="entry name" value="TWINFILIN"/>
    <property type="match status" value="1"/>
</dbReference>
<comment type="caution">
    <text evidence="10">The sequence shown here is derived from an EMBL/GenBank/DDBJ whole genome shotgun (WGS) entry which is preliminary data.</text>
</comment>
<keyword evidence="3" id="KW-0963">Cytoplasm</keyword>
<comment type="similarity">
    <text evidence="2">Belongs to the actin-binding proteins ADF family. Twinfilin subfamily.</text>
</comment>
<evidence type="ECO:0000256" key="5">
    <source>
        <dbReference type="ARBA" id="ARBA00023203"/>
    </source>
</evidence>
<dbReference type="EMBL" id="LCTW02000026">
    <property type="protein sequence ID" value="KXX81865.1"/>
    <property type="molecule type" value="Genomic_DNA"/>
</dbReference>
<dbReference type="InterPro" id="IPR029006">
    <property type="entry name" value="ADF-H/Gelsolin-like_dom_sf"/>
</dbReference>
<evidence type="ECO:0000256" key="2">
    <source>
        <dbReference type="ARBA" id="ARBA00009557"/>
    </source>
</evidence>
<dbReference type="GO" id="GO:0051015">
    <property type="term" value="F:actin filament binding"/>
    <property type="evidence" value="ECO:0007669"/>
    <property type="project" value="TreeGrafter"/>
</dbReference>
<evidence type="ECO:0000256" key="1">
    <source>
        <dbReference type="ARBA" id="ARBA00004245"/>
    </source>
</evidence>
<dbReference type="AlphaFoldDB" id="A0A175WDX9"/>
<dbReference type="OrthoDB" id="10006997at2759"/>
<dbReference type="GO" id="GO:0030042">
    <property type="term" value="P:actin filament depolymerization"/>
    <property type="evidence" value="ECO:0007669"/>
    <property type="project" value="TreeGrafter"/>
</dbReference>
<dbReference type="EMBL" id="LCTW02000026">
    <property type="protein sequence ID" value="KXX81862.1"/>
    <property type="molecule type" value="Genomic_DNA"/>
</dbReference>
<dbReference type="PROSITE" id="PS00962">
    <property type="entry name" value="RIBOSOMAL_S2_1"/>
    <property type="match status" value="1"/>
</dbReference>
<evidence type="ECO:0000313" key="9">
    <source>
        <dbReference type="EMBL" id="KXX81862.1"/>
    </source>
</evidence>
<dbReference type="Proteomes" id="UP000078237">
    <property type="component" value="Unassembled WGS sequence"/>
</dbReference>
<dbReference type="InterPro" id="IPR002108">
    <property type="entry name" value="ADF-H"/>
</dbReference>
<reference evidence="10 11" key="3">
    <citation type="submission" date="2016-01" db="EMBL/GenBank/DDBJ databases">
        <title>Madurella mycetomatis genome sequencing.</title>
        <authorList>
            <person name="Van De Sande W."/>
        </authorList>
    </citation>
    <scope>NUCLEOTIDE SEQUENCE [LARGE SCALE GENOMIC DNA]</scope>
    <source>
        <strain evidence="10">Mm55</strain>
        <strain evidence="11">mm55</strain>
    </source>
</reference>
<dbReference type="GO" id="GO:0006412">
    <property type="term" value="P:translation"/>
    <property type="evidence" value="ECO:0007669"/>
    <property type="project" value="InterPro"/>
</dbReference>
<name>A0A175WDX9_9PEZI</name>
<evidence type="ECO:0000259" key="8">
    <source>
        <dbReference type="PROSITE" id="PS51263"/>
    </source>
</evidence>
<protein>
    <submittedName>
        <fullName evidence="10">Twinfilin</fullName>
    </submittedName>
</protein>
<gene>
    <name evidence="10" type="ORF">MMYC01_201842</name>
    <name evidence="9" type="ORF">MMYC01_201847</name>
</gene>
<organism evidence="10 11">
    <name type="scientific">Madurella mycetomatis</name>
    <dbReference type="NCBI Taxonomy" id="100816"/>
    <lineage>
        <taxon>Eukaryota</taxon>
        <taxon>Fungi</taxon>
        <taxon>Dikarya</taxon>
        <taxon>Ascomycota</taxon>
        <taxon>Pezizomycotina</taxon>
        <taxon>Sordariomycetes</taxon>
        <taxon>Sordariomycetidae</taxon>
        <taxon>Sordariales</taxon>
        <taxon>Sordariales incertae sedis</taxon>
        <taxon>Madurella</taxon>
    </lineage>
</organism>
<dbReference type="GO" id="GO:0005737">
    <property type="term" value="C:cytoplasm"/>
    <property type="evidence" value="ECO:0007669"/>
    <property type="project" value="TreeGrafter"/>
</dbReference>
<comment type="subcellular location">
    <subcellularLocation>
        <location evidence="1">Cytoplasm</location>
        <location evidence="1">Cytoskeleton</location>
    </subcellularLocation>
</comment>
<dbReference type="Gene3D" id="3.40.20.10">
    <property type="entry name" value="Severin"/>
    <property type="match status" value="2"/>
</dbReference>
<keyword evidence="6" id="KW-0206">Cytoskeleton</keyword>
<dbReference type="VEuPathDB" id="FungiDB:MMYC01_201847"/>
<feature type="domain" description="ADF-H" evidence="8">
    <location>
        <begin position="3"/>
        <end position="138"/>
    </location>
</feature>
<dbReference type="InterPro" id="IPR028458">
    <property type="entry name" value="Twinfilin"/>
</dbReference>
<keyword evidence="5" id="KW-0009">Actin-binding</keyword>
<keyword evidence="4" id="KW-0677">Repeat</keyword>
<dbReference type="FunFam" id="3.40.20.10:FF:000042">
    <property type="entry name" value="Actin depolymerizing protein"/>
    <property type="match status" value="1"/>
</dbReference>
<dbReference type="SMART" id="SM00102">
    <property type="entry name" value="ADF"/>
    <property type="match status" value="2"/>
</dbReference>
<evidence type="ECO:0000313" key="10">
    <source>
        <dbReference type="EMBL" id="KXX81865.1"/>
    </source>
</evidence>
<comment type="subunit">
    <text evidence="7">Interacts with G-actin; ADP-actin form.</text>
</comment>
<evidence type="ECO:0000256" key="6">
    <source>
        <dbReference type="ARBA" id="ARBA00023212"/>
    </source>
</evidence>
<evidence type="ECO:0000256" key="3">
    <source>
        <dbReference type="ARBA" id="ARBA00022490"/>
    </source>
</evidence>
<dbReference type="GO" id="GO:0003785">
    <property type="term" value="F:actin monomer binding"/>
    <property type="evidence" value="ECO:0007669"/>
    <property type="project" value="TreeGrafter"/>
</dbReference>
<dbReference type="InterPro" id="IPR018130">
    <property type="entry name" value="Ribosomal_uS2_CS"/>
</dbReference>
<dbReference type="CDD" id="cd11285">
    <property type="entry name" value="ADF_Twf-N_like"/>
    <property type="match status" value="1"/>
</dbReference>
<accession>A0A175WDX9</accession>
<dbReference type="GO" id="GO:0005884">
    <property type="term" value="C:actin filament"/>
    <property type="evidence" value="ECO:0007669"/>
    <property type="project" value="TreeGrafter"/>
</dbReference>
<dbReference type="GO" id="GO:0051016">
    <property type="term" value="P:barbed-end actin filament capping"/>
    <property type="evidence" value="ECO:0007669"/>
    <property type="project" value="TreeGrafter"/>
</dbReference>
<proteinExistence type="inferred from homology"/>
<evidence type="ECO:0000313" key="11">
    <source>
        <dbReference type="Proteomes" id="UP000078237"/>
    </source>
</evidence>
<dbReference type="STRING" id="100816.A0A175WDX9"/>
<dbReference type="VEuPathDB" id="FungiDB:MMYC01_201842"/>
<dbReference type="GO" id="GO:0005840">
    <property type="term" value="C:ribosome"/>
    <property type="evidence" value="ECO:0007669"/>
    <property type="project" value="InterPro"/>
</dbReference>
<evidence type="ECO:0000256" key="7">
    <source>
        <dbReference type="ARBA" id="ARBA00038532"/>
    </source>
</evidence>
<dbReference type="Pfam" id="PF00241">
    <property type="entry name" value="Cofilin_ADF"/>
    <property type="match status" value="2"/>
</dbReference>
<dbReference type="SUPFAM" id="SSF55753">
    <property type="entry name" value="Actin depolymerizing proteins"/>
    <property type="match status" value="2"/>
</dbReference>
<keyword evidence="11" id="KW-1185">Reference proteome</keyword>
<reference evidence="10" key="2">
    <citation type="submission" date="2015-06" db="EMBL/GenBank/DDBJ databases">
        <authorList>
            <person name="Hoefler B.C."/>
            <person name="Straight P.D."/>
        </authorList>
    </citation>
    <scope>NUCLEOTIDE SEQUENCE [LARGE SCALE GENOMIC DNA]</scope>
    <source>
        <strain evidence="10">Mm55</strain>
    </source>
</reference>
<evidence type="ECO:0000256" key="4">
    <source>
        <dbReference type="ARBA" id="ARBA00022737"/>
    </source>
</evidence>
<feature type="domain" description="ADF-H" evidence="8">
    <location>
        <begin position="175"/>
        <end position="317"/>
    </location>
</feature>
<reference evidence="11" key="1">
    <citation type="submission" date="2015-06" db="EMBL/GenBank/DDBJ databases">
        <authorList>
            <person name="van de Sande W.W.J."/>
        </authorList>
    </citation>
    <scope>NUCLEOTIDE SEQUENCE [LARGE SCALE GENOMIC DNA]</scope>
    <source>
        <strain evidence="11">mm55</strain>
    </source>
</reference>
<sequence length="334" mass="36735">MQSGISASQELVSQFNDLLGSNSHFGLLATISAEKLQPLKLLTPSSPGSSFSSNVDALLQPHIKPNEALYIILRRYTSTPALVAVTYVPDTAPVRQKMLFASTRLTLVRELGSEHFRDTLFATTAEELTPAGFEKHDAHTALEAPLTEEERSLGDVKRAEQEAGMGTGSRGIHLSNKLTTPVAEPALQALQELADGNQRSLVMLKINPDSESIELVPDDANPSSIPELVQTISATEPRFTFYRFTHSYNGSETSPLLFFYTCPSSFSTKAIKFRMMYPLMKKAVLAIAEKSGLQPEKKFEVAEPSEITEEAVFAELHPNVEVKKGFNRPKRPGR</sequence>
<dbReference type="PROSITE" id="PS51263">
    <property type="entry name" value="ADF_H"/>
    <property type="match status" value="2"/>
</dbReference>
<dbReference type="PANTHER" id="PTHR13759:SF1">
    <property type="entry name" value="TWINFILIN"/>
    <property type="match status" value="1"/>
</dbReference>